<dbReference type="PANTHER" id="PTHR30411">
    <property type="entry name" value="CYTOPLASMIC PROTEIN"/>
    <property type="match status" value="1"/>
</dbReference>
<organism evidence="2 3">
    <name type="scientific">Fuscovulum ytuae</name>
    <dbReference type="NCBI Taxonomy" id="3042299"/>
    <lineage>
        <taxon>Bacteria</taxon>
        <taxon>Pseudomonadati</taxon>
        <taxon>Pseudomonadota</taxon>
        <taxon>Alphaproteobacteria</taxon>
        <taxon>Rhodobacterales</taxon>
        <taxon>Paracoccaceae</taxon>
        <taxon>Fuscovulum</taxon>
    </lineage>
</organism>
<dbReference type="InterPro" id="IPR036754">
    <property type="entry name" value="YbaK/aa-tRNA-synt-asso_dom_sf"/>
</dbReference>
<dbReference type="Gene3D" id="3.90.960.10">
    <property type="entry name" value="YbaK/aminoacyl-tRNA synthetase-associated domain"/>
    <property type="match status" value="1"/>
</dbReference>
<reference evidence="2 3" key="1">
    <citation type="submission" date="2023-04" db="EMBL/GenBank/DDBJ databases">
        <title>YMD61, complete Genome.</title>
        <authorList>
            <person name="Zhang J."/>
        </authorList>
    </citation>
    <scope>NUCLEOTIDE SEQUENCE [LARGE SCALE GENOMIC DNA]</scope>
    <source>
        <strain evidence="2 3">YMD61</strain>
    </source>
</reference>
<dbReference type="RefSeq" id="WP_281467316.1">
    <property type="nucleotide sequence ID" value="NZ_CP124535.1"/>
</dbReference>
<protein>
    <submittedName>
        <fullName evidence="2">YbaK/EbsC family protein</fullName>
    </submittedName>
</protein>
<dbReference type="InterPro" id="IPR007214">
    <property type="entry name" value="YbaK/aa-tRNA-synth-assoc-dom"/>
</dbReference>
<sequence length="156" mass="16028">MSKSLARVTAALHSAGLDITPLEMPGETRTAQQAADAAGVQLDQIVKSILFAGAESGRLYLFLTAGGNQVAPDRATSLAGEPLARAGIDQVRAVTGFAIGGVAPVGHLTPLPIWADPRLTDFPVVWAAAGTPRHIFPIAPADLIRISGATLAPFTA</sequence>
<dbReference type="EMBL" id="CP124535">
    <property type="protein sequence ID" value="WGV16705.1"/>
    <property type="molecule type" value="Genomic_DNA"/>
</dbReference>
<dbReference type="Pfam" id="PF04073">
    <property type="entry name" value="tRNA_edit"/>
    <property type="match status" value="1"/>
</dbReference>
<evidence type="ECO:0000313" key="2">
    <source>
        <dbReference type="EMBL" id="WGV16705.1"/>
    </source>
</evidence>
<evidence type="ECO:0000313" key="3">
    <source>
        <dbReference type="Proteomes" id="UP001230978"/>
    </source>
</evidence>
<dbReference type="Proteomes" id="UP001230978">
    <property type="component" value="Chromosome"/>
</dbReference>
<name>A0ABY8Q8V3_9RHOB</name>
<accession>A0ABY8Q8V3</accession>
<dbReference type="CDD" id="cd04333">
    <property type="entry name" value="ProX_deacylase"/>
    <property type="match status" value="1"/>
</dbReference>
<evidence type="ECO:0000259" key="1">
    <source>
        <dbReference type="Pfam" id="PF04073"/>
    </source>
</evidence>
<feature type="domain" description="YbaK/aminoacyl-tRNA synthetase-associated" evidence="1">
    <location>
        <begin position="27"/>
        <end position="145"/>
    </location>
</feature>
<dbReference type="SUPFAM" id="SSF55826">
    <property type="entry name" value="YbaK/ProRS associated domain"/>
    <property type="match status" value="1"/>
</dbReference>
<dbReference type="PANTHER" id="PTHR30411:SF1">
    <property type="entry name" value="CYTOPLASMIC PROTEIN"/>
    <property type="match status" value="1"/>
</dbReference>
<proteinExistence type="predicted"/>
<gene>
    <name evidence="2" type="ORF">QF092_02490</name>
</gene>
<keyword evidence="3" id="KW-1185">Reference proteome</keyword>